<organism evidence="3">
    <name type="scientific">Aureococcus anophagefferens</name>
    <name type="common">Harmful bloom alga</name>
    <dbReference type="NCBI Taxonomy" id="44056"/>
    <lineage>
        <taxon>Eukaryota</taxon>
        <taxon>Sar</taxon>
        <taxon>Stramenopiles</taxon>
        <taxon>Ochrophyta</taxon>
        <taxon>Pelagophyceae</taxon>
        <taxon>Pelagomonadales</taxon>
        <taxon>Pelagomonadaceae</taxon>
        <taxon>Aureococcus</taxon>
    </lineage>
</organism>
<accession>F0YD52</accession>
<evidence type="ECO:0000313" key="2">
    <source>
        <dbReference type="EMBL" id="EGB07060.1"/>
    </source>
</evidence>
<feature type="compositionally biased region" description="Basic residues" evidence="1">
    <location>
        <begin position="48"/>
        <end position="60"/>
    </location>
</feature>
<evidence type="ECO:0000256" key="1">
    <source>
        <dbReference type="SAM" id="MobiDB-lite"/>
    </source>
</evidence>
<feature type="compositionally biased region" description="Basic residues" evidence="1">
    <location>
        <begin position="68"/>
        <end position="85"/>
    </location>
</feature>
<dbReference type="AlphaFoldDB" id="F0YD52"/>
<gene>
    <name evidence="2" type="ORF">AURANDRAFT_71895</name>
</gene>
<evidence type="ECO:0000313" key="3">
    <source>
        <dbReference type="Proteomes" id="UP000002729"/>
    </source>
</evidence>
<reference evidence="2 3" key="1">
    <citation type="journal article" date="2011" name="Proc. Natl. Acad. Sci. U.S.A.">
        <title>Niche of harmful alga Aureococcus anophagefferens revealed through ecogenomics.</title>
        <authorList>
            <person name="Gobler C.J."/>
            <person name="Berry D.L."/>
            <person name="Dyhrman S.T."/>
            <person name="Wilhelm S.W."/>
            <person name="Salamov A."/>
            <person name="Lobanov A.V."/>
            <person name="Zhang Y."/>
            <person name="Collier J.L."/>
            <person name="Wurch L.L."/>
            <person name="Kustka A.B."/>
            <person name="Dill B.D."/>
            <person name="Shah M."/>
            <person name="VerBerkmoes N.C."/>
            <person name="Kuo A."/>
            <person name="Terry A."/>
            <person name="Pangilinan J."/>
            <person name="Lindquist E.A."/>
            <person name="Lucas S."/>
            <person name="Paulsen I.T."/>
            <person name="Hattenrath-Lehmann T.K."/>
            <person name="Talmage S.C."/>
            <person name="Walker E.A."/>
            <person name="Koch F."/>
            <person name="Burson A.M."/>
            <person name="Marcoval M.A."/>
            <person name="Tang Y.Z."/>
            <person name="Lecleir G.R."/>
            <person name="Coyne K.J."/>
            <person name="Berg G.M."/>
            <person name="Bertrand E.M."/>
            <person name="Saito M.A."/>
            <person name="Gladyshev V.N."/>
            <person name="Grigoriev I.V."/>
        </authorList>
    </citation>
    <scope>NUCLEOTIDE SEQUENCE [LARGE SCALE GENOMIC DNA]</scope>
    <source>
        <strain evidence="3">CCMP 1984</strain>
    </source>
</reference>
<feature type="region of interest" description="Disordered" evidence="1">
    <location>
        <begin position="1"/>
        <end position="118"/>
    </location>
</feature>
<dbReference type="KEGG" id="aaf:AURANDRAFT_71895"/>
<dbReference type="GeneID" id="20228453"/>
<dbReference type="RefSeq" id="XP_009038296.1">
    <property type="nucleotide sequence ID" value="XM_009040048.1"/>
</dbReference>
<feature type="non-terminal residue" evidence="2">
    <location>
        <position position="118"/>
    </location>
</feature>
<protein>
    <submittedName>
        <fullName evidence="2">Expressed protein</fullName>
    </submittedName>
</protein>
<feature type="non-terminal residue" evidence="2">
    <location>
        <position position="1"/>
    </location>
</feature>
<sequence length="118" mass="13636">RQRRQPHALLPGGAVPVAVHRRRHAQVPPDEGRRRRARGRPAAAQRGRQVRHPRLRRHLGRAIEREGRLRRRQGHQRQAGRRQGPRPRELPQRLHGQHDRRRRPPRPGLGAAAARGNG</sequence>
<keyword evidence="3" id="KW-1185">Reference proteome</keyword>
<feature type="compositionally biased region" description="Low complexity" evidence="1">
    <location>
        <begin position="108"/>
        <end position="118"/>
    </location>
</feature>
<dbReference type="EMBL" id="GL833132">
    <property type="protein sequence ID" value="EGB07060.1"/>
    <property type="molecule type" value="Genomic_DNA"/>
</dbReference>
<proteinExistence type="predicted"/>
<name>F0YD52_AURAN</name>
<dbReference type="InParanoid" id="F0YD52"/>
<dbReference type="Proteomes" id="UP000002729">
    <property type="component" value="Unassembled WGS sequence"/>
</dbReference>